<dbReference type="Proteomes" id="UP000054166">
    <property type="component" value="Unassembled WGS sequence"/>
</dbReference>
<evidence type="ECO:0000313" key="2">
    <source>
        <dbReference type="Proteomes" id="UP000054166"/>
    </source>
</evidence>
<protein>
    <submittedName>
        <fullName evidence="1">Uncharacterized protein</fullName>
    </submittedName>
</protein>
<dbReference type="AlphaFoldDB" id="A0A0C3FEW1"/>
<dbReference type="InParanoid" id="A0A0C3FEW1"/>
<keyword evidence="2" id="KW-1185">Reference proteome</keyword>
<reference evidence="1 2" key="1">
    <citation type="submission" date="2014-04" db="EMBL/GenBank/DDBJ databases">
        <authorList>
            <consortium name="DOE Joint Genome Institute"/>
            <person name="Kuo A."/>
            <person name="Tarkka M."/>
            <person name="Buscot F."/>
            <person name="Kohler A."/>
            <person name="Nagy L.G."/>
            <person name="Floudas D."/>
            <person name="Copeland A."/>
            <person name="Barry K.W."/>
            <person name="Cichocki N."/>
            <person name="Veneault-Fourrey C."/>
            <person name="LaButti K."/>
            <person name="Lindquist E.A."/>
            <person name="Lipzen A."/>
            <person name="Lundell T."/>
            <person name="Morin E."/>
            <person name="Murat C."/>
            <person name="Sun H."/>
            <person name="Tunlid A."/>
            <person name="Henrissat B."/>
            <person name="Grigoriev I.V."/>
            <person name="Hibbett D.S."/>
            <person name="Martin F."/>
            <person name="Nordberg H.P."/>
            <person name="Cantor M.N."/>
            <person name="Hua S.X."/>
        </authorList>
    </citation>
    <scope>NUCLEOTIDE SEQUENCE [LARGE SCALE GENOMIC DNA]</scope>
    <source>
        <strain evidence="1 2">F 1598</strain>
    </source>
</reference>
<dbReference type="HOGENOM" id="CLU_2347474_0_0_1"/>
<name>A0A0C3FEW1_PILCF</name>
<sequence length="97" mass="10981">MSSNKEQNDTLNALIDFLLNVHSDAIQWNPRGLPCLEGVAESDYRRTLETVILDESQHYKAPFTATGLWTIRLNSLRRAPSDETNILSTKLAHLQIC</sequence>
<evidence type="ECO:0000313" key="1">
    <source>
        <dbReference type="EMBL" id="KIM83030.1"/>
    </source>
</evidence>
<accession>A0A0C3FEW1</accession>
<gene>
    <name evidence="1" type="ORF">PILCRDRAFT_449379</name>
</gene>
<reference evidence="2" key="2">
    <citation type="submission" date="2015-01" db="EMBL/GenBank/DDBJ databases">
        <title>Evolutionary Origins and Diversification of the Mycorrhizal Mutualists.</title>
        <authorList>
            <consortium name="DOE Joint Genome Institute"/>
            <consortium name="Mycorrhizal Genomics Consortium"/>
            <person name="Kohler A."/>
            <person name="Kuo A."/>
            <person name="Nagy L.G."/>
            <person name="Floudas D."/>
            <person name="Copeland A."/>
            <person name="Barry K.W."/>
            <person name="Cichocki N."/>
            <person name="Veneault-Fourrey C."/>
            <person name="LaButti K."/>
            <person name="Lindquist E.A."/>
            <person name="Lipzen A."/>
            <person name="Lundell T."/>
            <person name="Morin E."/>
            <person name="Murat C."/>
            <person name="Riley R."/>
            <person name="Ohm R."/>
            <person name="Sun H."/>
            <person name="Tunlid A."/>
            <person name="Henrissat B."/>
            <person name="Grigoriev I.V."/>
            <person name="Hibbett D.S."/>
            <person name="Martin F."/>
        </authorList>
    </citation>
    <scope>NUCLEOTIDE SEQUENCE [LARGE SCALE GENOMIC DNA]</scope>
    <source>
        <strain evidence="2">F 1598</strain>
    </source>
</reference>
<proteinExistence type="predicted"/>
<dbReference type="EMBL" id="KN832992">
    <property type="protein sequence ID" value="KIM83030.1"/>
    <property type="molecule type" value="Genomic_DNA"/>
</dbReference>
<organism evidence="1 2">
    <name type="scientific">Piloderma croceum (strain F 1598)</name>
    <dbReference type="NCBI Taxonomy" id="765440"/>
    <lineage>
        <taxon>Eukaryota</taxon>
        <taxon>Fungi</taxon>
        <taxon>Dikarya</taxon>
        <taxon>Basidiomycota</taxon>
        <taxon>Agaricomycotina</taxon>
        <taxon>Agaricomycetes</taxon>
        <taxon>Agaricomycetidae</taxon>
        <taxon>Atheliales</taxon>
        <taxon>Atheliaceae</taxon>
        <taxon>Piloderma</taxon>
    </lineage>
</organism>